<proteinExistence type="predicted"/>
<dbReference type="Proteomes" id="UP001220610">
    <property type="component" value="Chromosome"/>
</dbReference>
<sequence>MPQELFIDEQSYVTDIVTADYRTADVFRKYDIEFCCGGRWPLKTACEVRGLDLELITRELKSVTRVIQLSPQLQFAQWPLDFLADYIVNIHHAFIKELLPQVKDHLDRFAEGHRKKYPYLTELQSLFDRLLHNLRPHLQQEEEVIFPYIKQIHRAYMNNDSYASLLVRTLRKPVEALIDHEHATMGKALQQFRELTGHYKAPPNACISHRVTFSKLLEMDLDLTQHIHLENDVLFPRAIAIEKELLQRNGGL</sequence>
<gene>
    <name evidence="6" type="ORF">P0Y53_15330</name>
</gene>
<dbReference type="PANTHER" id="PTHR36438:SF1">
    <property type="entry name" value="IRON-SULFUR CLUSTER REPAIR PROTEIN YTFE"/>
    <property type="match status" value="1"/>
</dbReference>
<name>A0AAJ6BDP5_9BACT</name>
<comment type="subcellular location">
    <subcellularLocation>
        <location evidence="1">Cytoplasm</location>
    </subcellularLocation>
</comment>
<dbReference type="InterPro" id="IPR038062">
    <property type="entry name" value="ScdA-like_N_sf"/>
</dbReference>
<keyword evidence="4" id="KW-0408">Iron</keyword>
<keyword evidence="3" id="KW-0479">Metal-binding</keyword>
<dbReference type="Gene3D" id="1.20.120.520">
    <property type="entry name" value="nmb1532 protein domain like"/>
    <property type="match status" value="1"/>
</dbReference>
<evidence type="ECO:0000256" key="4">
    <source>
        <dbReference type="ARBA" id="ARBA00023004"/>
    </source>
</evidence>
<dbReference type="GO" id="GO:0046872">
    <property type="term" value="F:metal ion binding"/>
    <property type="evidence" value="ECO:0007669"/>
    <property type="project" value="UniProtKB-KW"/>
</dbReference>
<dbReference type="GO" id="GO:0005737">
    <property type="term" value="C:cytoplasm"/>
    <property type="evidence" value="ECO:0007669"/>
    <property type="project" value="UniProtKB-SubCell"/>
</dbReference>
<organism evidence="6 7">
    <name type="scientific">Candidatus Pseudobacter hemicellulosilyticus</name>
    <dbReference type="NCBI Taxonomy" id="3121375"/>
    <lineage>
        <taxon>Bacteria</taxon>
        <taxon>Pseudomonadati</taxon>
        <taxon>Bacteroidota</taxon>
        <taxon>Chitinophagia</taxon>
        <taxon>Chitinophagales</taxon>
        <taxon>Chitinophagaceae</taxon>
        <taxon>Pseudobacter</taxon>
    </lineage>
</organism>
<evidence type="ECO:0000256" key="3">
    <source>
        <dbReference type="ARBA" id="ARBA00022723"/>
    </source>
</evidence>
<feature type="domain" description="Hemerythrin-like" evidence="5">
    <location>
        <begin position="90"/>
        <end position="238"/>
    </location>
</feature>
<evidence type="ECO:0000313" key="7">
    <source>
        <dbReference type="Proteomes" id="UP001220610"/>
    </source>
</evidence>
<dbReference type="AlphaFoldDB" id="A0AAJ6BDP5"/>
<dbReference type="InterPro" id="IPR012312">
    <property type="entry name" value="Hemerythrin-like"/>
</dbReference>
<dbReference type="PANTHER" id="PTHR36438">
    <property type="entry name" value="IRON-SULFUR CLUSTER REPAIR PROTEIN YTFE"/>
    <property type="match status" value="1"/>
</dbReference>
<protein>
    <submittedName>
        <fullName evidence="6">DUF542 domain-containing protein</fullName>
    </submittedName>
</protein>
<dbReference type="Gene3D" id="1.10.3910.10">
    <property type="entry name" value="SP0561-like"/>
    <property type="match status" value="1"/>
</dbReference>
<dbReference type="Pfam" id="PF04405">
    <property type="entry name" value="ScdA_N"/>
    <property type="match status" value="1"/>
</dbReference>
<accession>A0AAJ6BDP5</accession>
<dbReference type="InterPro" id="IPR019903">
    <property type="entry name" value="RIC_family"/>
</dbReference>
<evidence type="ECO:0000256" key="2">
    <source>
        <dbReference type="ARBA" id="ARBA00022490"/>
    </source>
</evidence>
<evidence type="ECO:0000313" key="6">
    <source>
        <dbReference type="EMBL" id="WEK33860.1"/>
    </source>
</evidence>
<dbReference type="Pfam" id="PF01814">
    <property type="entry name" value="Hemerythrin"/>
    <property type="match status" value="1"/>
</dbReference>
<evidence type="ECO:0000256" key="1">
    <source>
        <dbReference type="ARBA" id="ARBA00004496"/>
    </source>
</evidence>
<dbReference type="EMBL" id="CP119311">
    <property type="protein sequence ID" value="WEK33860.1"/>
    <property type="molecule type" value="Genomic_DNA"/>
</dbReference>
<keyword evidence="2" id="KW-0963">Cytoplasm</keyword>
<reference evidence="6" key="1">
    <citation type="submission" date="2023-03" db="EMBL/GenBank/DDBJ databases">
        <title>Andean soil-derived lignocellulolytic bacterial consortium as a source of novel taxa and putative plastic-active enzymes.</title>
        <authorList>
            <person name="Diaz-Garcia L."/>
            <person name="Chuvochina M."/>
            <person name="Feuerriegel G."/>
            <person name="Bunk B."/>
            <person name="Sproer C."/>
            <person name="Streit W.R."/>
            <person name="Rodriguez L.M."/>
            <person name="Overmann J."/>
            <person name="Jimenez D.J."/>
        </authorList>
    </citation>
    <scope>NUCLEOTIDE SEQUENCE</scope>
    <source>
        <strain evidence="6">MAG 7</strain>
    </source>
</reference>
<evidence type="ECO:0000259" key="5">
    <source>
        <dbReference type="Pfam" id="PF01814"/>
    </source>
</evidence>